<dbReference type="InterPro" id="IPR006977">
    <property type="entry name" value="Yip1_dom"/>
</dbReference>
<sequence length="324" mass="35741">MAAMMPGVGSGHNNDASNPYDYDAPVLEDDLIDPDDATLDDLDDPVGTSDRAPLTGNISNQQARQNTRAANTAQGYLNSTIGGEDRRAPMDTIDESVWDTLRRDLLAVWEKMRQVLYPKYLLGGMLSREGGGMADAEAGRFEQIRGMVGRWPDADTVLQGGNMSEGLRDWDLWYVVYKKSMNWWLTNDDSRGPLLFCLLLSFFLSLRARDDQRSEVFSGVFAMIWIGEAIVTLQIKLLGGTISFFQSVCIIGYTLFPMVIASVLSAVNVHWIVRIPVYSVLGLWSLAAGVSILGGSGVVKNRVALAIFPLFIFYIGVDCLCFIS</sequence>
<evidence type="ECO:0000256" key="6">
    <source>
        <dbReference type="RuleBase" id="RU361264"/>
    </source>
</evidence>
<proteinExistence type="inferred from homology"/>
<dbReference type="AlphaFoldDB" id="A0A139IBU6"/>
<dbReference type="GO" id="GO:0006888">
    <property type="term" value="P:endoplasmic reticulum to Golgi vesicle-mediated transport"/>
    <property type="evidence" value="ECO:0007669"/>
    <property type="project" value="InterPro"/>
</dbReference>
<dbReference type="InterPro" id="IPR045231">
    <property type="entry name" value="Yip1/4-like"/>
</dbReference>
<comment type="similarity">
    <text evidence="2 6">Belongs to the YIP1 family.</text>
</comment>
<feature type="transmembrane region" description="Helical" evidence="6">
    <location>
        <begin position="244"/>
        <end position="265"/>
    </location>
</feature>
<evidence type="ECO:0000256" key="2">
    <source>
        <dbReference type="ARBA" id="ARBA00010596"/>
    </source>
</evidence>
<evidence type="ECO:0000256" key="7">
    <source>
        <dbReference type="SAM" id="MobiDB-lite"/>
    </source>
</evidence>
<keyword evidence="5 6" id="KW-0472">Membrane</keyword>
<protein>
    <recommendedName>
        <fullName evidence="6">Protein YIP</fullName>
    </recommendedName>
</protein>
<evidence type="ECO:0000256" key="5">
    <source>
        <dbReference type="ARBA" id="ARBA00023136"/>
    </source>
</evidence>
<dbReference type="PANTHER" id="PTHR21236">
    <property type="entry name" value="GOLGI MEMBRANE PROTEIN YIP1"/>
    <property type="match status" value="1"/>
</dbReference>
<dbReference type="Proteomes" id="UP000073492">
    <property type="component" value="Unassembled WGS sequence"/>
</dbReference>
<organism evidence="9 10">
    <name type="scientific">Pseudocercospora musae</name>
    <dbReference type="NCBI Taxonomy" id="113226"/>
    <lineage>
        <taxon>Eukaryota</taxon>
        <taxon>Fungi</taxon>
        <taxon>Dikarya</taxon>
        <taxon>Ascomycota</taxon>
        <taxon>Pezizomycotina</taxon>
        <taxon>Dothideomycetes</taxon>
        <taxon>Dothideomycetidae</taxon>
        <taxon>Mycosphaerellales</taxon>
        <taxon>Mycosphaerellaceae</taxon>
        <taxon>Pseudocercospora</taxon>
    </lineage>
</organism>
<comment type="caution">
    <text evidence="6">Lacks conserved residue(s) required for the propagation of feature annotation.</text>
</comment>
<keyword evidence="4 6" id="KW-1133">Transmembrane helix</keyword>
<dbReference type="EMBL" id="LFZO01000168">
    <property type="protein sequence ID" value="KXT12052.1"/>
    <property type="molecule type" value="Genomic_DNA"/>
</dbReference>
<dbReference type="STRING" id="113226.A0A139IBU6"/>
<dbReference type="OrthoDB" id="411251at2759"/>
<feature type="transmembrane region" description="Helical" evidence="6">
    <location>
        <begin position="216"/>
        <end position="238"/>
    </location>
</feature>
<feature type="compositionally biased region" description="Polar residues" evidence="7">
    <location>
        <begin position="56"/>
        <end position="81"/>
    </location>
</feature>
<evidence type="ECO:0000256" key="1">
    <source>
        <dbReference type="ARBA" id="ARBA00004141"/>
    </source>
</evidence>
<comment type="subcellular location">
    <subcellularLocation>
        <location evidence="6">Golgi apparatus membrane</location>
        <topology evidence="6">Multi-pass membrane protein</topology>
    </subcellularLocation>
    <subcellularLocation>
        <location evidence="1">Membrane</location>
        <topology evidence="1">Multi-pass membrane protein</topology>
    </subcellularLocation>
</comment>
<keyword evidence="3 6" id="KW-0812">Transmembrane</keyword>
<gene>
    <name evidence="9" type="ORF">AC579_4691</name>
</gene>
<feature type="transmembrane region" description="Helical" evidence="6">
    <location>
        <begin position="303"/>
        <end position="323"/>
    </location>
</feature>
<accession>A0A139IBU6</accession>
<dbReference type="PANTHER" id="PTHR21236:SF1">
    <property type="entry name" value="PROTEIN YIPF6"/>
    <property type="match status" value="1"/>
</dbReference>
<feature type="region of interest" description="Disordered" evidence="7">
    <location>
        <begin position="1"/>
        <end position="85"/>
    </location>
</feature>
<reference evidence="9 10" key="1">
    <citation type="submission" date="2015-07" db="EMBL/GenBank/DDBJ databases">
        <title>Comparative genomics of the Sigatoka disease complex on banana suggests a link between parallel evolutionary changes in Pseudocercospora fijiensis and Pseudocercospora eumusae and increased virulence on the banana host.</title>
        <authorList>
            <person name="Chang T.-C."/>
            <person name="Salvucci A."/>
            <person name="Crous P.W."/>
            <person name="Stergiopoulos I."/>
        </authorList>
    </citation>
    <scope>NUCLEOTIDE SEQUENCE [LARGE SCALE GENOMIC DNA]</scope>
    <source>
        <strain evidence="9 10">CBS 116634</strain>
    </source>
</reference>
<dbReference type="GO" id="GO:0000139">
    <property type="term" value="C:Golgi membrane"/>
    <property type="evidence" value="ECO:0007669"/>
    <property type="project" value="UniProtKB-SubCell"/>
</dbReference>
<evidence type="ECO:0000256" key="4">
    <source>
        <dbReference type="ARBA" id="ARBA00022989"/>
    </source>
</evidence>
<name>A0A139IBU6_9PEZI</name>
<feature type="compositionally biased region" description="Acidic residues" evidence="7">
    <location>
        <begin position="26"/>
        <end position="44"/>
    </location>
</feature>
<keyword evidence="10" id="KW-1185">Reference proteome</keyword>
<feature type="transmembrane region" description="Helical" evidence="6">
    <location>
        <begin position="277"/>
        <end position="297"/>
    </location>
</feature>
<comment type="caution">
    <text evidence="9">The sequence shown here is derived from an EMBL/GenBank/DDBJ whole genome shotgun (WGS) entry which is preliminary data.</text>
</comment>
<feature type="domain" description="Yip1" evidence="8">
    <location>
        <begin position="187"/>
        <end position="317"/>
    </location>
</feature>
<dbReference type="Pfam" id="PF04893">
    <property type="entry name" value="Yip1"/>
    <property type="match status" value="1"/>
</dbReference>
<evidence type="ECO:0000313" key="10">
    <source>
        <dbReference type="Proteomes" id="UP000073492"/>
    </source>
</evidence>
<dbReference type="GO" id="GO:0005802">
    <property type="term" value="C:trans-Golgi network"/>
    <property type="evidence" value="ECO:0007669"/>
    <property type="project" value="TreeGrafter"/>
</dbReference>
<evidence type="ECO:0000259" key="8">
    <source>
        <dbReference type="Pfam" id="PF04893"/>
    </source>
</evidence>
<evidence type="ECO:0000256" key="3">
    <source>
        <dbReference type="ARBA" id="ARBA00022692"/>
    </source>
</evidence>
<evidence type="ECO:0000313" key="9">
    <source>
        <dbReference type="EMBL" id="KXT12052.1"/>
    </source>
</evidence>